<dbReference type="OMA" id="IVWHETS"/>
<dbReference type="HOGENOM" id="CLU_1104854_0_0_1"/>
<dbReference type="Ensembl" id="ENSPMAT00000000521.1">
    <property type="protein sequence ID" value="ENSPMAP00000000520.1"/>
    <property type="gene ID" value="ENSPMAG00000000470.1"/>
</dbReference>
<dbReference type="PANTHER" id="PTHR21564">
    <property type="entry name" value="BRAKELESS PROTEIN"/>
    <property type="match status" value="1"/>
</dbReference>
<proteinExistence type="predicted"/>
<accession>S4R5P0</accession>
<dbReference type="PANTHER" id="PTHR21564:SF5">
    <property type="entry name" value="SCRIBBLER, ISOFORM J"/>
    <property type="match status" value="1"/>
</dbReference>
<dbReference type="PROSITE" id="PS00028">
    <property type="entry name" value="ZINC_FINGER_C2H2_1"/>
    <property type="match status" value="1"/>
</dbReference>
<dbReference type="GeneTree" id="ENSGT00390000008748"/>
<name>S4R5P0_PETMA</name>
<feature type="region of interest" description="Disordered" evidence="1">
    <location>
        <begin position="74"/>
        <end position="219"/>
    </location>
</feature>
<reference evidence="3" key="1">
    <citation type="submission" date="2025-08" db="UniProtKB">
        <authorList>
            <consortium name="Ensembl"/>
        </authorList>
    </citation>
    <scope>IDENTIFICATION</scope>
</reference>
<evidence type="ECO:0000256" key="1">
    <source>
        <dbReference type="SAM" id="MobiDB-lite"/>
    </source>
</evidence>
<reference evidence="3" key="2">
    <citation type="submission" date="2025-09" db="UniProtKB">
        <authorList>
            <consortium name="Ensembl"/>
        </authorList>
    </citation>
    <scope>IDENTIFICATION</scope>
</reference>
<dbReference type="GO" id="GO:0005634">
    <property type="term" value="C:nucleus"/>
    <property type="evidence" value="ECO:0007669"/>
    <property type="project" value="TreeGrafter"/>
</dbReference>
<dbReference type="GO" id="GO:0006357">
    <property type="term" value="P:regulation of transcription by RNA polymerase II"/>
    <property type="evidence" value="ECO:0007669"/>
    <property type="project" value="TreeGrafter"/>
</dbReference>
<evidence type="ECO:0000259" key="2">
    <source>
        <dbReference type="PROSITE" id="PS00028"/>
    </source>
</evidence>
<organism evidence="3">
    <name type="scientific">Petromyzon marinus</name>
    <name type="common">Sea lamprey</name>
    <dbReference type="NCBI Taxonomy" id="7757"/>
    <lineage>
        <taxon>Eukaryota</taxon>
        <taxon>Metazoa</taxon>
        <taxon>Chordata</taxon>
        <taxon>Craniata</taxon>
        <taxon>Vertebrata</taxon>
        <taxon>Cyclostomata</taxon>
        <taxon>Hyperoartia</taxon>
        <taxon>Petromyzontiformes</taxon>
        <taxon>Petromyzontidae</taxon>
        <taxon>Petromyzon</taxon>
    </lineage>
</organism>
<feature type="domain" description="C2H2-type" evidence="2">
    <location>
        <begin position="223"/>
        <end position="246"/>
    </location>
</feature>
<evidence type="ECO:0000313" key="3">
    <source>
        <dbReference type="Ensembl" id="ENSPMAP00000000520.1"/>
    </source>
</evidence>
<protein>
    <recommendedName>
        <fullName evidence="2">C2H2-type domain-containing protein</fullName>
    </recommendedName>
</protein>
<dbReference type="InterPro" id="IPR013087">
    <property type="entry name" value="Znf_C2H2_type"/>
</dbReference>
<sequence length="254" mass="26144">RKRCVAGTARDASTLTEPECLGPCDPGTTVCLEGIVWHETSTGLLVVNVAWRNKTYVGTLLDCTKHDWAPPRFCESPVSDVEARGNGGSGGGRGRGKRTRATSSSGTPGEPCGAGDAARAAVQGKGRGGGGGKGRRGNLTSNGHWGSLHHGESPRAGPGGKRKGRPSLDMQQAASEEGTRPGKRLRLSAARTATAGCGGNGAVTASAQPDGGGGAAEQLGLDCPHPNCNKKYRHINGLKYHQAHAHLENEDKAD</sequence>
<dbReference type="InterPro" id="IPR040010">
    <property type="entry name" value="ZN608/ZN609"/>
</dbReference>
<dbReference type="AlphaFoldDB" id="S4R5P0"/>